<accession>T1K635</accession>
<dbReference type="Proteomes" id="UP000015104">
    <property type="component" value="Unassembled WGS sequence"/>
</dbReference>
<feature type="transmembrane region" description="Helical" evidence="1">
    <location>
        <begin position="73"/>
        <end position="93"/>
    </location>
</feature>
<dbReference type="AlphaFoldDB" id="T1K635"/>
<name>T1K635_TETUR</name>
<keyword evidence="1" id="KW-0812">Transmembrane</keyword>
<evidence type="ECO:0008006" key="4">
    <source>
        <dbReference type="Google" id="ProtNLM"/>
    </source>
</evidence>
<evidence type="ECO:0000313" key="2">
    <source>
        <dbReference type="EnsemblMetazoa" id="tetur05g08470.1"/>
    </source>
</evidence>
<reference evidence="3" key="1">
    <citation type="submission" date="2011-08" db="EMBL/GenBank/DDBJ databases">
        <authorList>
            <person name="Rombauts S."/>
        </authorList>
    </citation>
    <scope>NUCLEOTIDE SEQUENCE</scope>
    <source>
        <strain evidence="3">London</strain>
    </source>
</reference>
<dbReference type="InterPro" id="IPR045325">
    <property type="entry name" value="TMEM70/TMEM186/TMEM223"/>
</dbReference>
<dbReference type="HOGENOM" id="CLU_099187_0_0_1"/>
<dbReference type="EMBL" id="CAEY01001592">
    <property type="status" value="NOT_ANNOTATED_CDS"/>
    <property type="molecule type" value="Genomic_DNA"/>
</dbReference>
<dbReference type="OMA" id="TIAFAMM"/>
<keyword evidence="3" id="KW-1185">Reference proteome</keyword>
<protein>
    <recommendedName>
        <fullName evidence="4">Transmembrane protein 223</fullName>
    </recommendedName>
</protein>
<dbReference type="Pfam" id="PF06979">
    <property type="entry name" value="TMEM70"/>
    <property type="match status" value="1"/>
</dbReference>
<dbReference type="EnsemblMetazoa" id="tetur05g08470.1">
    <property type="protein sequence ID" value="tetur05g08470.1"/>
    <property type="gene ID" value="tetur05g08470"/>
</dbReference>
<dbReference type="GO" id="GO:0005739">
    <property type="term" value="C:mitochondrion"/>
    <property type="evidence" value="ECO:0007669"/>
    <property type="project" value="TreeGrafter"/>
</dbReference>
<sequence length="223" mass="25457">MLSVNNIFQLSIKRVMTIPCKLKQMGTAKIIKNQTTRNWRQFSTDNFGLVDNIKRDTVVYALTSVASYFRRTVLSTFGACICVYGSTFVVSLVSLPEESKHRGPVPFLLKNRWLITIAFAMMGIVAFSVNKYFLWRTITRIEIKADGRTVHFMALNRLPLSRTQYSFEVPLNHVSCIQARLNAKAPFVVIKIKGKRGSFYIDKEGLFPNPSLFDYSIGVNRKI</sequence>
<evidence type="ECO:0000256" key="1">
    <source>
        <dbReference type="SAM" id="Phobius"/>
    </source>
</evidence>
<gene>
    <name evidence="2" type="primary">107360235</name>
</gene>
<keyword evidence="1" id="KW-0472">Membrane</keyword>
<organism evidence="2 3">
    <name type="scientific">Tetranychus urticae</name>
    <name type="common">Two-spotted spider mite</name>
    <dbReference type="NCBI Taxonomy" id="32264"/>
    <lineage>
        <taxon>Eukaryota</taxon>
        <taxon>Metazoa</taxon>
        <taxon>Ecdysozoa</taxon>
        <taxon>Arthropoda</taxon>
        <taxon>Chelicerata</taxon>
        <taxon>Arachnida</taxon>
        <taxon>Acari</taxon>
        <taxon>Acariformes</taxon>
        <taxon>Trombidiformes</taxon>
        <taxon>Prostigmata</taxon>
        <taxon>Eleutherengona</taxon>
        <taxon>Raphignathae</taxon>
        <taxon>Tetranychoidea</taxon>
        <taxon>Tetranychidae</taxon>
        <taxon>Tetranychus</taxon>
    </lineage>
</organism>
<dbReference type="PANTHER" id="PTHR14549:SF2">
    <property type="entry name" value="TRANSMEMBRANE PROTEIN 223"/>
    <property type="match status" value="1"/>
</dbReference>
<feature type="transmembrane region" description="Helical" evidence="1">
    <location>
        <begin position="113"/>
        <end position="134"/>
    </location>
</feature>
<proteinExistence type="predicted"/>
<evidence type="ECO:0000313" key="3">
    <source>
        <dbReference type="Proteomes" id="UP000015104"/>
    </source>
</evidence>
<reference evidence="2" key="2">
    <citation type="submission" date="2015-06" db="UniProtKB">
        <authorList>
            <consortium name="EnsemblMetazoa"/>
        </authorList>
    </citation>
    <scope>IDENTIFICATION</scope>
</reference>
<dbReference type="PANTHER" id="PTHR14549">
    <property type="entry name" value="TRANSMEMBRANE PROTEIN 223"/>
    <property type="match status" value="1"/>
</dbReference>
<dbReference type="InterPro" id="IPR026100">
    <property type="entry name" value="Tmem223"/>
</dbReference>
<dbReference type="KEGG" id="tut:107360235"/>
<dbReference type="OrthoDB" id="5950063at2759"/>
<keyword evidence="1" id="KW-1133">Transmembrane helix</keyword>